<dbReference type="AlphaFoldDB" id="A0A8H3VHF9"/>
<evidence type="ECO:0000259" key="6">
    <source>
        <dbReference type="Pfam" id="PF00472"/>
    </source>
</evidence>
<dbReference type="GO" id="GO:0005739">
    <property type="term" value="C:mitochondrion"/>
    <property type="evidence" value="ECO:0007669"/>
    <property type="project" value="UniProtKB-SubCell"/>
</dbReference>
<keyword evidence="8" id="KW-1185">Reference proteome</keyword>
<dbReference type="GO" id="GO:0003747">
    <property type="term" value="F:translation release factor activity"/>
    <property type="evidence" value="ECO:0007669"/>
    <property type="project" value="InterPro"/>
</dbReference>
<comment type="similarity">
    <text evidence="2">Belongs to the prokaryotic/mitochondrial release factor family.</text>
</comment>
<dbReference type="PANTHER" id="PTHR46203">
    <property type="entry name" value="PROBABLE PEPTIDE CHAIN RELEASE FACTOR C12ORF65"/>
    <property type="match status" value="1"/>
</dbReference>
<dbReference type="Pfam" id="PF00472">
    <property type="entry name" value="RF-1"/>
    <property type="match status" value="1"/>
</dbReference>
<feature type="domain" description="Prokaryotic-type class I peptide chain release factors" evidence="6">
    <location>
        <begin position="42"/>
        <end position="140"/>
    </location>
</feature>
<accession>A0A8H3VHF9</accession>
<sequence>MALSFFSRARICLRCQIKEFLPLRSFTISTIHAAKQLPPRRQIDESEITEVFLCGSGPGGQKINKTASAVQLKHLPTGLVVKCQATRSRDQNRKTARKILAEKLEVMELGDESRTMIKAREVARKKASKRKKSGRKYRKEDDEAGEGGGDVPEAVVGDHRGVAEEIIARAGESRPSGRGTEIGDRSLFGNKKDMPP</sequence>
<feature type="region of interest" description="Disordered" evidence="5">
    <location>
        <begin position="122"/>
        <end position="196"/>
    </location>
</feature>
<protein>
    <recommendedName>
        <fullName evidence="6">Prokaryotic-type class I peptide chain release factors domain-containing protein</fullName>
    </recommendedName>
</protein>
<comment type="caution">
    <text evidence="7">The sequence shown here is derived from an EMBL/GenBank/DDBJ whole genome shotgun (WGS) entry which is preliminary data.</text>
</comment>
<dbReference type="PANTHER" id="PTHR46203:SF1">
    <property type="entry name" value="MITOCHONDRIAL TRANSLATION RELEASE FACTOR IN RESCUE"/>
    <property type="match status" value="1"/>
</dbReference>
<feature type="compositionally biased region" description="Basic residues" evidence="5">
    <location>
        <begin position="125"/>
        <end position="137"/>
    </location>
</feature>
<keyword evidence="3" id="KW-0809">Transit peptide</keyword>
<dbReference type="InterPro" id="IPR000352">
    <property type="entry name" value="Pep_chain_release_fac_I"/>
</dbReference>
<gene>
    <name evidence="7" type="ORF">EG327_003778</name>
</gene>
<dbReference type="Proteomes" id="UP000490939">
    <property type="component" value="Unassembled WGS sequence"/>
</dbReference>
<feature type="compositionally biased region" description="Basic and acidic residues" evidence="5">
    <location>
        <begin position="156"/>
        <end position="167"/>
    </location>
</feature>
<organism evidence="7 8">
    <name type="scientific">Venturia inaequalis</name>
    <name type="common">Apple scab fungus</name>
    <dbReference type="NCBI Taxonomy" id="5025"/>
    <lineage>
        <taxon>Eukaryota</taxon>
        <taxon>Fungi</taxon>
        <taxon>Dikarya</taxon>
        <taxon>Ascomycota</taxon>
        <taxon>Pezizomycotina</taxon>
        <taxon>Dothideomycetes</taxon>
        <taxon>Pleosporomycetidae</taxon>
        <taxon>Venturiales</taxon>
        <taxon>Venturiaceae</taxon>
        <taxon>Venturia</taxon>
    </lineage>
</organism>
<proteinExistence type="inferred from homology"/>
<evidence type="ECO:0000256" key="2">
    <source>
        <dbReference type="ARBA" id="ARBA00010835"/>
    </source>
</evidence>
<evidence type="ECO:0000256" key="1">
    <source>
        <dbReference type="ARBA" id="ARBA00004173"/>
    </source>
</evidence>
<dbReference type="InterPro" id="IPR045853">
    <property type="entry name" value="Pep_chain_release_fac_I_sf"/>
</dbReference>
<comment type="subcellular location">
    <subcellularLocation>
        <location evidence="1">Mitochondrion</location>
    </subcellularLocation>
</comment>
<keyword evidence="4" id="KW-0496">Mitochondrion</keyword>
<dbReference type="Gene3D" id="3.30.160.20">
    <property type="match status" value="1"/>
</dbReference>
<evidence type="ECO:0000256" key="5">
    <source>
        <dbReference type="SAM" id="MobiDB-lite"/>
    </source>
</evidence>
<name>A0A8H3VHF9_VENIN</name>
<dbReference type="SUPFAM" id="SSF75620">
    <property type="entry name" value="Release factor"/>
    <property type="match status" value="1"/>
</dbReference>
<dbReference type="GO" id="GO:0032543">
    <property type="term" value="P:mitochondrial translation"/>
    <property type="evidence" value="ECO:0007669"/>
    <property type="project" value="UniProtKB-ARBA"/>
</dbReference>
<evidence type="ECO:0000256" key="3">
    <source>
        <dbReference type="ARBA" id="ARBA00022946"/>
    </source>
</evidence>
<evidence type="ECO:0000256" key="4">
    <source>
        <dbReference type="ARBA" id="ARBA00023128"/>
    </source>
</evidence>
<reference evidence="7 8" key="1">
    <citation type="submission" date="2019-07" db="EMBL/GenBank/DDBJ databases">
        <title>Venturia inaequalis Genome Resource.</title>
        <authorList>
            <person name="Lichtner F.J."/>
        </authorList>
    </citation>
    <scope>NUCLEOTIDE SEQUENCE [LARGE SCALE GENOMIC DNA]</scope>
    <source>
        <strain evidence="7 8">DMI_063113</strain>
    </source>
</reference>
<evidence type="ECO:0000313" key="7">
    <source>
        <dbReference type="EMBL" id="KAE9987562.1"/>
    </source>
</evidence>
<evidence type="ECO:0000313" key="8">
    <source>
        <dbReference type="Proteomes" id="UP000490939"/>
    </source>
</evidence>
<dbReference type="FunFam" id="3.30.160.20:FF:000065">
    <property type="entry name" value="Peptidyl-tRNA hydrolase domain protein"/>
    <property type="match status" value="1"/>
</dbReference>
<dbReference type="EMBL" id="WNWR01000232">
    <property type="protein sequence ID" value="KAE9987562.1"/>
    <property type="molecule type" value="Genomic_DNA"/>
</dbReference>
<dbReference type="InterPro" id="IPR052405">
    <property type="entry name" value="Mito_Transl_Release_Factor"/>
</dbReference>